<dbReference type="PANTHER" id="PTHR45694:SF5">
    <property type="entry name" value="GLUTAREDOXIN 2"/>
    <property type="match status" value="1"/>
</dbReference>
<sequence>MADVVASTLASNPVVVFSKTYCPYCVLAKKVLTSVNAKYEVVEIDNLPNGDDIFYALVSKTGCETVPQVFIGGNFIGGGSDTDALQKQGKLVPLLQEAGAL</sequence>
<accession>A0A6G0WQ36</accession>
<dbReference type="FunFam" id="3.40.30.10:FF:000093">
    <property type="entry name" value="Glutaredoxin 2"/>
    <property type="match status" value="1"/>
</dbReference>
<dbReference type="InterPro" id="IPR014025">
    <property type="entry name" value="Glutaredoxin_subgr"/>
</dbReference>
<evidence type="ECO:0000259" key="5">
    <source>
        <dbReference type="Pfam" id="PF00462"/>
    </source>
</evidence>
<evidence type="ECO:0000313" key="7">
    <source>
        <dbReference type="Proteomes" id="UP000481153"/>
    </source>
</evidence>
<dbReference type="InterPro" id="IPR011899">
    <property type="entry name" value="Glutaredoxin_euk/vir"/>
</dbReference>
<dbReference type="CDD" id="cd03419">
    <property type="entry name" value="GRX_GRXh_1_2_like"/>
    <property type="match status" value="1"/>
</dbReference>
<name>A0A6G0WQ36_9STRA</name>
<dbReference type="SUPFAM" id="SSF52833">
    <property type="entry name" value="Thioredoxin-like"/>
    <property type="match status" value="1"/>
</dbReference>
<feature type="domain" description="Glutaredoxin" evidence="5">
    <location>
        <begin position="14"/>
        <end position="76"/>
    </location>
</feature>
<keyword evidence="1" id="KW-0813">Transport</keyword>
<dbReference type="GO" id="GO:0005737">
    <property type="term" value="C:cytoplasm"/>
    <property type="evidence" value="ECO:0007669"/>
    <property type="project" value="TreeGrafter"/>
</dbReference>
<dbReference type="Pfam" id="PF00462">
    <property type="entry name" value="Glutaredoxin"/>
    <property type="match status" value="1"/>
</dbReference>
<dbReference type="PANTHER" id="PTHR45694">
    <property type="entry name" value="GLUTAREDOXIN 2"/>
    <property type="match status" value="1"/>
</dbReference>
<proteinExistence type="predicted"/>
<evidence type="ECO:0000313" key="6">
    <source>
        <dbReference type="EMBL" id="KAF0729473.1"/>
    </source>
</evidence>
<dbReference type="AlphaFoldDB" id="A0A6G0WQ36"/>
<dbReference type="GO" id="GO:0034599">
    <property type="term" value="P:cellular response to oxidative stress"/>
    <property type="evidence" value="ECO:0007669"/>
    <property type="project" value="TreeGrafter"/>
</dbReference>
<dbReference type="InterPro" id="IPR011767">
    <property type="entry name" value="GLR_AS"/>
</dbReference>
<keyword evidence="2" id="KW-0249">Electron transport</keyword>
<protein>
    <recommendedName>
        <fullName evidence="5">Glutaredoxin domain-containing protein</fullName>
    </recommendedName>
</protein>
<reference evidence="6 7" key="1">
    <citation type="submission" date="2019-07" db="EMBL/GenBank/DDBJ databases">
        <title>Genomics analysis of Aphanomyces spp. identifies a new class of oomycete effector associated with host adaptation.</title>
        <authorList>
            <person name="Gaulin E."/>
        </authorList>
    </citation>
    <scope>NUCLEOTIDE SEQUENCE [LARGE SCALE GENOMIC DNA]</scope>
    <source>
        <strain evidence="6 7">ATCC 201684</strain>
    </source>
</reference>
<dbReference type="OrthoDB" id="44061at2759"/>
<evidence type="ECO:0000256" key="2">
    <source>
        <dbReference type="ARBA" id="ARBA00022982"/>
    </source>
</evidence>
<evidence type="ECO:0000256" key="1">
    <source>
        <dbReference type="ARBA" id="ARBA00022448"/>
    </source>
</evidence>
<keyword evidence="4" id="KW-0676">Redox-active center</keyword>
<dbReference type="InterPro" id="IPR036249">
    <property type="entry name" value="Thioredoxin-like_sf"/>
</dbReference>
<dbReference type="GO" id="GO:0015038">
    <property type="term" value="F:glutathione disulfide oxidoreductase activity"/>
    <property type="evidence" value="ECO:0007669"/>
    <property type="project" value="TreeGrafter"/>
</dbReference>
<organism evidence="6 7">
    <name type="scientific">Aphanomyces euteiches</name>
    <dbReference type="NCBI Taxonomy" id="100861"/>
    <lineage>
        <taxon>Eukaryota</taxon>
        <taxon>Sar</taxon>
        <taxon>Stramenopiles</taxon>
        <taxon>Oomycota</taxon>
        <taxon>Saprolegniomycetes</taxon>
        <taxon>Saprolegniales</taxon>
        <taxon>Verrucalvaceae</taxon>
        <taxon>Aphanomyces</taxon>
    </lineage>
</organism>
<dbReference type="Proteomes" id="UP000481153">
    <property type="component" value="Unassembled WGS sequence"/>
</dbReference>
<dbReference type="NCBIfam" id="TIGR02180">
    <property type="entry name" value="GRX_euk"/>
    <property type="match status" value="1"/>
</dbReference>
<keyword evidence="7" id="KW-1185">Reference proteome</keyword>
<dbReference type="PROSITE" id="PS00195">
    <property type="entry name" value="GLUTAREDOXIN_1"/>
    <property type="match status" value="1"/>
</dbReference>
<dbReference type="VEuPathDB" id="FungiDB:AeMF1_010014"/>
<evidence type="ECO:0000256" key="3">
    <source>
        <dbReference type="ARBA" id="ARBA00023157"/>
    </source>
</evidence>
<gene>
    <name evidence="6" type="ORF">Ae201684_012971</name>
</gene>
<evidence type="ECO:0000256" key="4">
    <source>
        <dbReference type="ARBA" id="ARBA00023284"/>
    </source>
</evidence>
<dbReference type="PROSITE" id="PS51354">
    <property type="entry name" value="GLUTAREDOXIN_2"/>
    <property type="match status" value="1"/>
</dbReference>
<dbReference type="InterPro" id="IPR002109">
    <property type="entry name" value="Glutaredoxin"/>
</dbReference>
<dbReference type="PRINTS" id="PR00160">
    <property type="entry name" value="GLUTAREDOXIN"/>
</dbReference>
<dbReference type="Gene3D" id="3.40.30.10">
    <property type="entry name" value="Glutaredoxin"/>
    <property type="match status" value="1"/>
</dbReference>
<keyword evidence="3" id="KW-1015">Disulfide bond</keyword>
<dbReference type="EMBL" id="VJMJ01000164">
    <property type="protein sequence ID" value="KAF0729473.1"/>
    <property type="molecule type" value="Genomic_DNA"/>
</dbReference>
<comment type="caution">
    <text evidence="6">The sequence shown here is derived from an EMBL/GenBank/DDBJ whole genome shotgun (WGS) entry which is preliminary data.</text>
</comment>